<dbReference type="OrthoDB" id="5976967at2759"/>
<dbReference type="SUPFAM" id="SSF55315">
    <property type="entry name" value="L30e-like"/>
    <property type="match status" value="1"/>
</dbReference>
<dbReference type="Gene3D" id="3.30.1330.30">
    <property type="match status" value="1"/>
</dbReference>
<evidence type="ECO:0000313" key="3">
    <source>
        <dbReference type="EMBL" id="CAD7078451.1"/>
    </source>
</evidence>
<dbReference type="Pfam" id="PF01248">
    <property type="entry name" value="Ribosomal_L7Ae"/>
    <property type="match status" value="1"/>
</dbReference>
<dbReference type="InterPro" id="IPR029064">
    <property type="entry name" value="Ribosomal_eL30-like_sf"/>
</dbReference>
<dbReference type="GO" id="GO:0005737">
    <property type="term" value="C:cytoplasm"/>
    <property type="evidence" value="ECO:0007669"/>
    <property type="project" value="TreeGrafter"/>
</dbReference>
<name>A0A7R8YMQ9_HERIL</name>
<sequence length="153" mass="16879">MVIEEPKHTPAVDTMGVSNVGKTIKQLLLKAQSESRVTVGLSACINILSKTPEDSLFCLLAEPKKGDSATHMHEVLLEAFCYENDIYVVKVDSADKLSRILGQSDIESCALIQKSWTSNNEDESFDSLENALVDHCEAFWDAPQQPIIKLPAM</sequence>
<dbReference type="FunCoup" id="A0A7R8YMQ9">
    <property type="interactions" value="401"/>
</dbReference>
<gene>
    <name evidence="3" type="ORF">HERILL_LOCUS1718</name>
</gene>
<keyword evidence="4" id="KW-1185">Reference proteome</keyword>
<dbReference type="InterPro" id="IPR024824">
    <property type="entry name" value="GADD45"/>
</dbReference>
<proteinExistence type="inferred from homology"/>
<protein>
    <recommendedName>
        <fullName evidence="2">Ribosomal protein eL8/eL30/eS12/Gadd45 domain-containing protein</fullName>
    </recommendedName>
</protein>
<dbReference type="AlphaFoldDB" id="A0A7R8YMQ9"/>
<dbReference type="PANTHER" id="PTHR10411:SF8">
    <property type="entry name" value="FI09246P"/>
    <property type="match status" value="1"/>
</dbReference>
<evidence type="ECO:0000313" key="4">
    <source>
        <dbReference type="Proteomes" id="UP000594454"/>
    </source>
</evidence>
<dbReference type="GO" id="GO:0005634">
    <property type="term" value="C:nucleus"/>
    <property type="evidence" value="ECO:0007669"/>
    <property type="project" value="InterPro"/>
</dbReference>
<dbReference type="EMBL" id="LR899009">
    <property type="protein sequence ID" value="CAD7078451.1"/>
    <property type="molecule type" value="Genomic_DNA"/>
</dbReference>
<comment type="similarity">
    <text evidence="1">Belongs to the GADD45 family.</text>
</comment>
<dbReference type="InParanoid" id="A0A7R8YMQ9"/>
<reference evidence="3 4" key="1">
    <citation type="submission" date="2020-11" db="EMBL/GenBank/DDBJ databases">
        <authorList>
            <person name="Wallbank WR R."/>
            <person name="Pardo Diaz C."/>
            <person name="Kozak K."/>
            <person name="Martin S."/>
            <person name="Jiggins C."/>
            <person name="Moest M."/>
            <person name="Warren A I."/>
            <person name="Generalovic N T."/>
            <person name="Byers J.R.P. K."/>
            <person name="Montejo-Kovacevich G."/>
            <person name="Yen C E."/>
        </authorList>
    </citation>
    <scope>NUCLEOTIDE SEQUENCE [LARGE SCALE GENOMIC DNA]</scope>
</reference>
<evidence type="ECO:0000259" key="2">
    <source>
        <dbReference type="Pfam" id="PF01248"/>
    </source>
</evidence>
<dbReference type="PANTHER" id="PTHR10411">
    <property type="entry name" value="GROWTH ARREST AND DNA DAMAGE-INDUCIBLE PROTEIN GADD45"/>
    <property type="match status" value="1"/>
</dbReference>
<feature type="domain" description="Ribosomal protein eL8/eL30/eS12/Gadd45" evidence="2">
    <location>
        <begin position="23"/>
        <end position="114"/>
    </location>
</feature>
<evidence type="ECO:0000256" key="1">
    <source>
        <dbReference type="ARBA" id="ARBA00007361"/>
    </source>
</evidence>
<dbReference type="InterPro" id="IPR004038">
    <property type="entry name" value="Ribosomal_eL8/eL30/eS12/Gad45"/>
</dbReference>
<dbReference type="Proteomes" id="UP000594454">
    <property type="component" value="Chromosome 1"/>
</dbReference>
<accession>A0A7R8YMQ9</accession>
<organism evidence="3 4">
    <name type="scientific">Hermetia illucens</name>
    <name type="common">Black soldier fly</name>
    <dbReference type="NCBI Taxonomy" id="343691"/>
    <lineage>
        <taxon>Eukaryota</taxon>
        <taxon>Metazoa</taxon>
        <taxon>Ecdysozoa</taxon>
        <taxon>Arthropoda</taxon>
        <taxon>Hexapoda</taxon>
        <taxon>Insecta</taxon>
        <taxon>Pterygota</taxon>
        <taxon>Neoptera</taxon>
        <taxon>Endopterygota</taxon>
        <taxon>Diptera</taxon>
        <taxon>Brachycera</taxon>
        <taxon>Stratiomyomorpha</taxon>
        <taxon>Stratiomyidae</taxon>
        <taxon>Hermetiinae</taxon>
        <taxon>Hermetia</taxon>
    </lineage>
</organism>
<dbReference type="FunFam" id="3.30.1330.30:FF:000045">
    <property type="entry name" value="Predicted protein"/>
    <property type="match status" value="1"/>
</dbReference>
<dbReference type="OMA" id="SRSAYDW"/>
<dbReference type="GO" id="GO:0051726">
    <property type="term" value="P:regulation of cell cycle"/>
    <property type="evidence" value="ECO:0007669"/>
    <property type="project" value="InterPro"/>
</dbReference>